<dbReference type="InterPro" id="IPR013752">
    <property type="entry name" value="KPA_reductase"/>
</dbReference>
<dbReference type="RefSeq" id="WP_143950644.1">
    <property type="nucleotide sequence ID" value="NZ_BAABMB010000003.1"/>
</dbReference>
<dbReference type="EC" id="1.1.1.169" evidence="4 11"/>
<keyword evidence="15" id="KW-1185">Reference proteome</keyword>
<dbReference type="Pfam" id="PF02558">
    <property type="entry name" value="ApbA"/>
    <property type="match status" value="1"/>
</dbReference>
<dbReference type="Pfam" id="PF08546">
    <property type="entry name" value="ApbA_C"/>
    <property type="match status" value="1"/>
</dbReference>
<comment type="function">
    <text evidence="1 11">Catalyzes the NADPH-dependent reduction of ketopantoate into pantoic acid.</text>
</comment>
<dbReference type="AlphaFoldDB" id="A0A556ACW9"/>
<comment type="pathway">
    <text evidence="2 11">Cofactor biosynthesis; (R)-pantothenate biosynthesis; (R)-pantoate from 3-methyl-2-oxobutanoate: step 2/2.</text>
</comment>
<dbReference type="FunFam" id="3.40.50.720:FF:000307">
    <property type="entry name" value="2-dehydropantoate 2-reductase"/>
    <property type="match status" value="1"/>
</dbReference>
<evidence type="ECO:0000313" key="14">
    <source>
        <dbReference type="EMBL" id="TSH90727.1"/>
    </source>
</evidence>
<evidence type="ECO:0000259" key="12">
    <source>
        <dbReference type="Pfam" id="PF02558"/>
    </source>
</evidence>
<keyword evidence="8 11" id="KW-0560">Oxidoreductase</keyword>
<comment type="similarity">
    <text evidence="3 11">Belongs to the ketopantoate reductase family.</text>
</comment>
<sequence>MRITVFGAGAVGGHLAARLARAGAQVSLVARGPHLEAIRAHGLRLVGVDEDFTVPVRAAADARELGPQDLVVTSVKAHALPAAVDGIAALLGPDTPVVYAANGIPWWYFHRHGSEHAERRLPRLDPDGRLWDVLGPQRAIGCVVQSPNEVVEPGVVRNGTADNVFTLGEPAGGVSARLAAVAEALGRGVPGVRTSDRIRHEIWRKLLLNMSLSPLACLTLSTGADVAEDAELRAIFARLSEEGSRVAAALGEQVALDVEAWLARSARIRHRSSMLQDLEAGRPMEIDGQLAVVRDIARTLAVPTPVLDLLLPLLIRRARATGLYPAPGQAA</sequence>
<evidence type="ECO:0000256" key="2">
    <source>
        <dbReference type="ARBA" id="ARBA00004994"/>
    </source>
</evidence>
<evidence type="ECO:0000256" key="7">
    <source>
        <dbReference type="ARBA" id="ARBA00022857"/>
    </source>
</evidence>
<dbReference type="SUPFAM" id="SSF48179">
    <property type="entry name" value="6-phosphogluconate dehydrogenase C-terminal domain-like"/>
    <property type="match status" value="1"/>
</dbReference>
<evidence type="ECO:0000256" key="10">
    <source>
        <dbReference type="ARBA" id="ARBA00048793"/>
    </source>
</evidence>
<dbReference type="NCBIfam" id="NF005089">
    <property type="entry name" value="PRK06522.1-4"/>
    <property type="match status" value="1"/>
</dbReference>
<organism evidence="14 15">
    <name type="scientific">Verticiella sediminum</name>
    <dbReference type="NCBI Taxonomy" id="1247510"/>
    <lineage>
        <taxon>Bacteria</taxon>
        <taxon>Pseudomonadati</taxon>
        <taxon>Pseudomonadota</taxon>
        <taxon>Betaproteobacteria</taxon>
        <taxon>Burkholderiales</taxon>
        <taxon>Alcaligenaceae</taxon>
        <taxon>Verticiella</taxon>
    </lineage>
</organism>
<gene>
    <name evidence="14" type="ORF">FOZ76_23380</name>
</gene>
<dbReference type="Gene3D" id="3.40.50.720">
    <property type="entry name" value="NAD(P)-binding Rossmann-like Domain"/>
    <property type="match status" value="1"/>
</dbReference>
<evidence type="ECO:0000256" key="9">
    <source>
        <dbReference type="ARBA" id="ARBA00032024"/>
    </source>
</evidence>
<dbReference type="Proteomes" id="UP000318405">
    <property type="component" value="Unassembled WGS sequence"/>
</dbReference>
<evidence type="ECO:0000256" key="11">
    <source>
        <dbReference type="RuleBase" id="RU362068"/>
    </source>
</evidence>
<proteinExistence type="inferred from homology"/>
<feature type="domain" description="Ketopantoate reductase N-terminal" evidence="12">
    <location>
        <begin position="3"/>
        <end position="104"/>
    </location>
</feature>
<accession>A0A556ACW9</accession>
<dbReference type="InterPro" id="IPR051402">
    <property type="entry name" value="KPR-Related"/>
</dbReference>
<evidence type="ECO:0000313" key="15">
    <source>
        <dbReference type="Proteomes" id="UP000318405"/>
    </source>
</evidence>
<evidence type="ECO:0000256" key="4">
    <source>
        <dbReference type="ARBA" id="ARBA00013014"/>
    </source>
</evidence>
<keyword evidence="7 11" id="KW-0521">NADP</keyword>
<feature type="domain" description="Ketopantoate reductase C-terminal" evidence="13">
    <location>
        <begin position="198"/>
        <end position="314"/>
    </location>
</feature>
<comment type="caution">
    <text evidence="14">The sequence shown here is derived from an EMBL/GenBank/DDBJ whole genome shotgun (WGS) entry which is preliminary data.</text>
</comment>
<dbReference type="UniPathway" id="UPA00028">
    <property type="reaction ID" value="UER00004"/>
</dbReference>
<evidence type="ECO:0000256" key="5">
    <source>
        <dbReference type="ARBA" id="ARBA00019465"/>
    </source>
</evidence>
<dbReference type="OrthoDB" id="9796561at2"/>
<dbReference type="PANTHER" id="PTHR21708:SF45">
    <property type="entry name" value="2-DEHYDROPANTOATE 2-REDUCTASE"/>
    <property type="match status" value="1"/>
</dbReference>
<evidence type="ECO:0000256" key="6">
    <source>
        <dbReference type="ARBA" id="ARBA00022655"/>
    </source>
</evidence>
<comment type="catalytic activity">
    <reaction evidence="10 11">
        <text>(R)-pantoate + NADP(+) = 2-dehydropantoate + NADPH + H(+)</text>
        <dbReference type="Rhea" id="RHEA:16233"/>
        <dbReference type="ChEBI" id="CHEBI:11561"/>
        <dbReference type="ChEBI" id="CHEBI:15378"/>
        <dbReference type="ChEBI" id="CHEBI:15980"/>
        <dbReference type="ChEBI" id="CHEBI:57783"/>
        <dbReference type="ChEBI" id="CHEBI:58349"/>
        <dbReference type="EC" id="1.1.1.169"/>
    </reaction>
</comment>
<reference evidence="14 15" key="1">
    <citation type="submission" date="2019-07" db="EMBL/GenBank/DDBJ databases">
        <title>Qingshengfaniella alkalisoli gen. nov., sp. nov., isolated from saline soil.</title>
        <authorList>
            <person name="Xu L."/>
            <person name="Huang X.-X."/>
            <person name="Sun J.-Q."/>
        </authorList>
    </citation>
    <scope>NUCLEOTIDE SEQUENCE [LARGE SCALE GENOMIC DNA]</scope>
    <source>
        <strain evidence="14 15">DSM 27279</strain>
    </source>
</reference>
<dbReference type="EMBL" id="VLTJ01000039">
    <property type="protein sequence ID" value="TSH90727.1"/>
    <property type="molecule type" value="Genomic_DNA"/>
</dbReference>
<dbReference type="PANTHER" id="PTHR21708">
    <property type="entry name" value="PROBABLE 2-DEHYDROPANTOATE 2-REDUCTASE"/>
    <property type="match status" value="1"/>
</dbReference>
<dbReference type="SUPFAM" id="SSF51735">
    <property type="entry name" value="NAD(P)-binding Rossmann-fold domains"/>
    <property type="match status" value="1"/>
</dbReference>
<dbReference type="InterPro" id="IPR036291">
    <property type="entry name" value="NAD(P)-bd_dom_sf"/>
</dbReference>
<name>A0A556ACW9_9BURK</name>
<evidence type="ECO:0000256" key="3">
    <source>
        <dbReference type="ARBA" id="ARBA00007870"/>
    </source>
</evidence>
<evidence type="ECO:0000259" key="13">
    <source>
        <dbReference type="Pfam" id="PF08546"/>
    </source>
</evidence>
<keyword evidence="6 11" id="KW-0566">Pantothenate biosynthesis</keyword>
<evidence type="ECO:0000256" key="8">
    <source>
        <dbReference type="ARBA" id="ARBA00023002"/>
    </source>
</evidence>
<dbReference type="InterPro" id="IPR008927">
    <property type="entry name" value="6-PGluconate_DH-like_C_sf"/>
</dbReference>
<dbReference type="GO" id="GO:0005737">
    <property type="term" value="C:cytoplasm"/>
    <property type="evidence" value="ECO:0007669"/>
    <property type="project" value="TreeGrafter"/>
</dbReference>
<dbReference type="InterPro" id="IPR003710">
    <property type="entry name" value="ApbA"/>
</dbReference>
<dbReference type="GO" id="GO:0008677">
    <property type="term" value="F:2-dehydropantoate 2-reductase activity"/>
    <property type="evidence" value="ECO:0007669"/>
    <property type="project" value="UniProtKB-EC"/>
</dbReference>
<dbReference type="InterPro" id="IPR013328">
    <property type="entry name" value="6PGD_dom2"/>
</dbReference>
<dbReference type="GO" id="GO:0015940">
    <property type="term" value="P:pantothenate biosynthetic process"/>
    <property type="evidence" value="ECO:0007669"/>
    <property type="project" value="UniProtKB-UniPathway"/>
</dbReference>
<dbReference type="InterPro" id="IPR013332">
    <property type="entry name" value="KPR_N"/>
</dbReference>
<protein>
    <recommendedName>
        <fullName evidence="5 11">2-dehydropantoate 2-reductase</fullName>
        <ecNumber evidence="4 11">1.1.1.169</ecNumber>
    </recommendedName>
    <alternativeName>
        <fullName evidence="9 11">Ketopantoate reductase</fullName>
    </alternativeName>
</protein>
<dbReference type="Gene3D" id="1.10.1040.10">
    <property type="entry name" value="N-(1-d-carboxylethyl)-l-norvaline Dehydrogenase, domain 2"/>
    <property type="match status" value="1"/>
</dbReference>
<dbReference type="NCBIfam" id="TIGR00745">
    <property type="entry name" value="apbA_panE"/>
    <property type="match status" value="1"/>
</dbReference>
<evidence type="ECO:0000256" key="1">
    <source>
        <dbReference type="ARBA" id="ARBA00002919"/>
    </source>
</evidence>